<feature type="transmembrane region" description="Helical" evidence="13">
    <location>
        <begin position="95"/>
        <end position="116"/>
    </location>
</feature>
<feature type="transmembrane region" description="Helical" evidence="13">
    <location>
        <begin position="189"/>
        <end position="211"/>
    </location>
</feature>
<dbReference type="InterPro" id="IPR048279">
    <property type="entry name" value="MdtK-like"/>
</dbReference>
<dbReference type="EMBL" id="JAGGLL010000016">
    <property type="protein sequence ID" value="MBP2022441.1"/>
    <property type="molecule type" value="Genomic_DNA"/>
</dbReference>
<keyword evidence="7" id="KW-1003">Cell membrane</keyword>
<evidence type="ECO:0000313" key="14">
    <source>
        <dbReference type="EMBL" id="MBP2022441.1"/>
    </source>
</evidence>
<reference evidence="14 15" key="1">
    <citation type="submission" date="2021-03" db="EMBL/GenBank/DDBJ databases">
        <title>Genomic Encyclopedia of Type Strains, Phase IV (KMG-IV): sequencing the most valuable type-strain genomes for metagenomic binning, comparative biology and taxonomic classification.</title>
        <authorList>
            <person name="Goeker M."/>
        </authorList>
    </citation>
    <scope>NUCLEOTIDE SEQUENCE [LARGE SCALE GENOMIC DNA]</scope>
    <source>
        <strain evidence="14 15">DSM 28650</strain>
    </source>
</reference>
<evidence type="ECO:0000256" key="5">
    <source>
        <dbReference type="ARBA" id="ARBA00022448"/>
    </source>
</evidence>
<name>A0ABS4K5L3_9CLOT</name>
<evidence type="ECO:0000256" key="7">
    <source>
        <dbReference type="ARBA" id="ARBA00022475"/>
    </source>
</evidence>
<dbReference type="NCBIfam" id="TIGR00797">
    <property type="entry name" value="matE"/>
    <property type="match status" value="1"/>
</dbReference>
<dbReference type="PIRSF" id="PIRSF006603">
    <property type="entry name" value="DinF"/>
    <property type="match status" value="1"/>
</dbReference>
<evidence type="ECO:0000256" key="6">
    <source>
        <dbReference type="ARBA" id="ARBA00022449"/>
    </source>
</evidence>
<feature type="transmembrane region" description="Helical" evidence="13">
    <location>
        <begin position="381"/>
        <end position="399"/>
    </location>
</feature>
<evidence type="ECO:0000256" key="10">
    <source>
        <dbReference type="ARBA" id="ARBA00023065"/>
    </source>
</evidence>
<dbReference type="PANTHER" id="PTHR43298">
    <property type="entry name" value="MULTIDRUG RESISTANCE PROTEIN NORM-RELATED"/>
    <property type="match status" value="1"/>
</dbReference>
<evidence type="ECO:0000256" key="1">
    <source>
        <dbReference type="ARBA" id="ARBA00003408"/>
    </source>
</evidence>
<dbReference type="InterPro" id="IPR002528">
    <property type="entry name" value="MATE_fam"/>
</dbReference>
<feature type="transmembrane region" description="Helical" evidence="13">
    <location>
        <begin position="312"/>
        <end position="334"/>
    </location>
</feature>
<evidence type="ECO:0000256" key="8">
    <source>
        <dbReference type="ARBA" id="ARBA00022692"/>
    </source>
</evidence>
<evidence type="ECO:0000256" key="4">
    <source>
        <dbReference type="ARBA" id="ARBA00020268"/>
    </source>
</evidence>
<evidence type="ECO:0000256" key="12">
    <source>
        <dbReference type="ARBA" id="ARBA00031636"/>
    </source>
</evidence>
<evidence type="ECO:0000313" key="15">
    <source>
        <dbReference type="Proteomes" id="UP001519308"/>
    </source>
</evidence>
<keyword evidence="6" id="KW-0050">Antiport</keyword>
<evidence type="ECO:0000256" key="2">
    <source>
        <dbReference type="ARBA" id="ARBA00004651"/>
    </source>
</evidence>
<feature type="transmembrane region" description="Helical" evidence="13">
    <location>
        <begin position="280"/>
        <end position="300"/>
    </location>
</feature>
<keyword evidence="5" id="KW-0813">Transport</keyword>
<dbReference type="CDD" id="cd13138">
    <property type="entry name" value="MATE_yoeA_like"/>
    <property type="match status" value="1"/>
</dbReference>
<gene>
    <name evidence="14" type="ORF">J2Z44_002262</name>
</gene>
<proteinExistence type="inferred from homology"/>
<feature type="transmembrane region" description="Helical" evidence="13">
    <location>
        <begin position="354"/>
        <end position="374"/>
    </location>
</feature>
<keyword evidence="11 13" id="KW-0472">Membrane</keyword>
<feature type="transmembrane region" description="Helical" evidence="13">
    <location>
        <begin position="136"/>
        <end position="157"/>
    </location>
</feature>
<sequence>MKDMTKGSEAKLIFYFALPMLVGNIFQQLYNTVDSIIVGKFLGKDALAAVGTSFPIIFLLISLIMGVTMGSTILISQYFGAKDMEKVKKTIDTAYITLFFASIFVTILGLIIGGPILRLINVPDEIFAASKEYLDITFIGLIGMFGYNSVSAILRGLGDSKTPVYFLIISSIINIFLDLLFILEFNMGVGGAAWATIISQAISFILAVIYLNKRHKVLKINIRHLEFDKDILKRSIKIGLPSGIQQMVFSFGMMMLQGLINGFGGNTMAAYAAASKIDSFSSMPIMNFGAAISTFVGQNIGANKPERVRKGLNTTLIMSTVMSIGIALILIIFAKPLVQIFTSEAEVVAQGVNYINIVAPFYFVVGAMFIINGVHRGAGEAIFPMIISILSLWLIRLPIAYVLSSPLGSSGIWWSIPAGWTFGAIATVIYYRSGRWKNKSIINLDENKKDSSN</sequence>
<dbReference type="Pfam" id="PF01554">
    <property type="entry name" value="MatE"/>
    <property type="match status" value="2"/>
</dbReference>
<dbReference type="PANTHER" id="PTHR43298:SF2">
    <property type="entry name" value="FMN_FAD EXPORTER YEEO-RELATED"/>
    <property type="match status" value="1"/>
</dbReference>
<keyword evidence="10" id="KW-0406">Ion transport</keyword>
<protein>
    <recommendedName>
        <fullName evidence="4">Probable multidrug resistance protein NorM</fullName>
    </recommendedName>
    <alternativeName>
        <fullName evidence="12">Multidrug-efflux transporter</fullName>
    </alternativeName>
</protein>
<keyword evidence="15" id="KW-1185">Reference proteome</keyword>
<feature type="transmembrane region" description="Helical" evidence="13">
    <location>
        <begin position="238"/>
        <end position="260"/>
    </location>
</feature>
<comment type="function">
    <text evidence="1">Multidrug efflux pump.</text>
</comment>
<comment type="similarity">
    <text evidence="3">Belongs to the multi antimicrobial extrusion (MATE) (TC 2.A.66.1) family.</text>
</comment>
<evidence type="ECO:0000256" key="13">
    <source>
        <dbReference type="SAM" id="Phobius"/>
    </source>
</evidence>
<keyword evidence="8 13" id="KW-0812">Transmembrane</keyword>
<comment type="subcellular location">
    <subcellularLocation>
        <location evidence="2">Cell membrane</location>
        <topology evidence="2">Multi-pass membrane protein</topology>
    </subcellularLocation>
</comment>
<feature type="transmembrane region" description="Helical" evidence="13">
    <location>
        <begin position="411"/>
        <end position="431"/>
    </location>
</feature>
<comment type="caution">
    <text evidence="14">The sequence shown here is derived from an EMBL/GenBank/DDBJ whole genome shotgun (WGS) entry which is preliminary data.</text>
</comment>
<organism evidence="14 15">
    <name type="scientific">Clostridium punense</name>
    <dbReference type="NCBI Taxonomy" id="1054297"/>
    <lineage>
        <taxon>Bacteria</taxon>
        <taxon>Bacillati</taxon>
        <taxon>Bacillota</taxon>
        <taxon>Clostridia</taxon>
        <taxon>Eubacteriales</taxon>
        <taxon>Clostridiaceae</taxon>
        <taxon>Clostridium</taxon>
    </lineage>
</organism>
<dbReference type="Proteomes" id="UP001519308">
    <property type="component" value="Unassembled WGS sequence"/>
</dbReference>
<keyword evidence="9 13" id="KW-1133">Transmembrane helix</keyword>
<feature type="transmembrane region" description="Helical" evidence="13">
    <location>
        <begin position="12"/>
        <end position="30"/>
    </location>
</feature>
<evidence type="ECO:0000256" key="9">
    <source>
        <dbReference type="ARBA" id="ARBA00022989"/>
    </source>
</evidence>
<accession>A0ABS4K5L3</accession>
<feature type="transmembrane region" description="Helical" evidence="13">
    <location>
        <begin position="164"/>
        <end position="183"/>
    </location>
</feature>
<evidence type="ECO:0000256" key="3">
    <source>
        <dbReference type="ARBA" id="ARBA00010199"/>
    </source>
</evidence>
<dbReference type="InterPro" id="IPR050222">
    <property type="entry name" value="MATE_MdtK"/>
</dbReference>
<feature type="transmembrane region" description="Helical" evidence="13">
    <location>
        <begin position="50"/>
        <end position="75"/>
    </location>
</feature>
<dbReference type="RefSeq" id="WP_021281313.1">
    <property type="nucleotide sequence ID" value="NZ_JAGGLL010000016.1"/>
</dbReference>
<evidence type="ECO:0000256" key="11">
    <source>
        <dbReference type="ARBA" id="ARBA00023136"/>
    </source>
</evidence>